<name>A0ACB9RVD6_9MYRT</name>
<organism evidence="1 2">
    <name type="scientific">Melastoma candidum</name>
    <dbReference type="NCBI Taxonomy" id="119954"/>
    <lineage>
        <taxon>Eukaryota</taxon>
        <taxon>Viridiplantae</taxon>
        <taxon>Streptophyta</taxon>
        <taxon>Embryophyta</taxon>
        <taxon>Tracheophyta</taxon>
        <taxon>Spermatophyta</taxon>
        <taxon>Magnoliopsida</taxon>
        <taxon>eudicotyledons</taxon>
        <taxon>Gunneridae</taxon>
        <taxon>Pentapetalae</taxon>
        <taxon>rosids</taxon>
        <taxon>malvids</taxon>
        <taxon>Myrtales</taxon>
        <taxon>Melastomataceae</taxon>
        <taxon>Melastomatoideae</taxon>
        <taxon>Melastomateae</taxon>
        <taxon>Melastoma</taxon>
    </lineage>
</organism>
<dbReference type="EMBL" id="CM042882">
    <property type="protein sequence ID" value="KAI4383161.1"/>
    <property type="molecule type" value="Genomic_DNA"/>
</dbReference>
<evidence type="ECO:0000313" key="1">
    <source>
        <dbReference type="EMBL" id="KAI4383161.1"/>
    </source>
</evidence>
<sequence length="674" mass="75806">MRTAIEVVRMTTISRFSKAWEGSDSLSRTRFHLGYPPKSAFLGGEMNEATGASSAARTRDGDPEFGAGGSVPRQRRPDPFEDETWRSLRWMMLFLLSLLAVSLDPLFFYIPVINDKETCVRPDWKLGIIAIALRTEPNEGDDGSVSGTLIREAREADAAFAIKEKSSMDEKYEKSNKLRGIEILSVLPLPQVVTILIIVRRGSPKFTDAVTLLKFSVLSQLILRALRVYPSYKGATRHSLLLLRGRVWVGSALNLVLFVISGHAIGAFWYLLSLGRSMDCWKNACRRHDGCHIASLYCGGETIDKSFLNATCPVDPSSDSPPFNFGIYSDALESRIVSSSDFPLKLGYCFWWGLRNLSSLGQNLSTSPYLWEVCFAISISVIGLILFSLFIGNMQMYLQSQTDNDLKEMKEMMEKKEKLKKVRKSLVKWTPFSHLEKELRHQIFLCDDPKWLETKDVDLKSTIQNISPELGMQIKLELCFPQLSKTLEQVDKRSLEALCGRARPVVFGENRSILHEDTPLDKMYIVVGGDLFFHVKEDGSTPKSPPKCTDKFLGEKLLHQVLNGEQSSNSHSIFPDKTIMARTKVEAFSITASDIRRVRSQFRGRFYKREKEEWTNATLQKAISRFSQKRSVNSPRQSAGSNNTTAGAIKSQAHHSGGIEEGSCPQIKEDDSLP</sequence>
<evidence type="ECO:0000313" key="2">
    <source>
        <dbReference type="Proteomes" id="UP001057402"/>
    </source>
</evidence>
<protein>
    <submittedName>
        <fullName evidence="1">Uncharacterized protein</fullName>
    </submittedName>
</protein>
<gene>
    <name evidence="1" type="ORF">MLD38_009035</name>
</gene>
<reference evidence="2" key="1">
    <citation type="journal article" date="2023" name="Front. Plant Sci.">
        <title>Chromosomal-level genome assembly of Melastoma candidum provides insights into trichome evolution.</title>
        <authorList>
            <person name="Zhong Y."/>
            <person name="Wu W."/>
            <person name="Sun C."/>
            <person name="Zou P."/>
            <person name="Liu Y."/>
            <person name="Dai S."/>
            <person name="Zhou R."/>
        </authorList>
    </citation>
    <scope>NUCLEOTIDE SEQUENCE [LARGE SCALE GENOMIC DNA]</scope>
</reference>
<proteinExistence type="predicted"/>
<accession>A0ACB9RVD6</accession>
<dbReference type="Proteomes" id="UP001057402">
    <property type="component" value="Chromosome 3"/>
</dbReference>
<keyword evidence="2" id="KW-1185">Reference proteome</keyword>
<comment type="caution">
    <text evidence="1">The sequence shown here is derived from an EMBL/GenBank/DDBJ whole genome shotgun (WGS) entry which is preliminary data.</text>
</comment>